<feature type="compositionally biased region" description="Polar residues" evidence="2">
    <location>
        <begin position="2441"/>
        <end position="2450"/>
    </location>
</feature>
<feature type="compositionally biased region" description="Basic and acidic residues" evidence="2">
    <location>
        <begin position="2419"/>
        <end position="2439"/>
    </location>
</feature>
<feature type="compositionally biased region" description="Low complexity" evidence="2">
    <location>
        <begin position="144"/>
        <end position="154"/>
    </location>
</feature>
<feature type="compositionally biased region" description="Basic and acidic residues" evidence="2">
    <location>
        <begin position="2678"/>
        <end position="2709"/>
    </location>
</feature>
<reference evidence="4" key="1">
    <citation type="submission" date="2011-12" db="EMBL/GenBank/DDBJ databases">
        <authorList>
            <consortium name="The Broad Institute Genome Sequencing Platform"/>
            <person name="Russ C."/>
            <person name="Tyler B."/>
            <person name="Panabieres F."/>
            <person name="Shan W."/>
            <person name="Tripathy S."/>
            <person name="Grunwald N."/>
            <person name="Machado M."/>
            <person name="Young S.K."/>
            <person name="Zeng Q."/>
            <person name="Gargeya S."/>
            <person name="Fitzgerald M."/>
            <person name="Haas B."/>
            <person name="Abouelleil A."/>
            <person name="Alvarado L."/>
            <person name="Arachchi H.M."/>
            <person name="Berlin A."/>
            <person name="Chapman S.B."/>
            <person name="Gearin G."/>
            <person name="Goldberg J."/>
            <person name="Griggs A."/>
            <person name="Gujja S."/>
            <person name="Hansen M."/>
            <person name="Heiman D."/>
            <person name="Howarth C."/>
            <person name="Larimer J."/>
            <person name="Lui A."/>
            <person name="MacDonald P.J.P."/>
            <person name="McCowen C."/>
            <person name="Montmayeur A."/>
            <person name="Murphy C."/>
            <person name="Neiman D."/>
            <person name="Pearson M."/>
            <person name="Priest M."/>
            <person name="Roberts A."/>
            <person name="Saif S."/>
            <person name="Shea T."/>
            <person name="Sisk P."/>
            <person name="Stolte C."/>
            <person name="Sykes S."/>
            <person name="Wortman J."/>
            <person name="Nusbaum C."/>
            <person name="Birren B."/>
        </authorList>
    </citation>
    <scope>NUCLEOTIDE SEQUENCE [LARGE SCALE GENOMIC DNA]</scope>
    <source>
        <strain evidence="4">INRA-310</strain>
    </source>
</reference>
<feature type="compositionally biased region" description="Basic and acidic residues" evidence="2">
    <location>
        <begin position="3524"/>
        <end position="3546"/>
    </location>
</feature>
<dbReference type="EMBL" id="KI669578">
    <property type="protein sequence ID" value="ETN11980.1"/>
    <property type="molecule type" value="Genomic_DNA"/>
</dbReference>
<dbReference type="Proteomes" id="UP000018817">
    <property type="component" value="Unassembled WGS sequence"/>
</dbReference>
<dbReference type="OrthoDB" id="79876at2759"/>
<feature type="compositionally biased region" description="Polar residues" evidence="2">
    <location>
        <begin position="2883"/>
        <end position="2892"/>
    </location>
</feature>
<feature type="region of interest" description="Disordered" evidence="2">
    <location>
        <begin position="1673"/>
        <end position="1703"/>
    </location>
</feature>
<feature type="region of interest" description="Disordered" evidence="2">
    <location>
        <begin position="1612"/>
        <end position="1633"/>
    </location>
</feature>
<feature type="coiled-coil region" evidence="1">
    <location>
        <begin position="904"/>
        <end position="1169"/>
    </location>
</feature>
<feature type="compositionally biased region" description="Basic and acidic residues" evidence="2">
    <location>
        <begin position="2808"/>
        <end position="2828"/>
    </location>
</feature>
<feature type="compositionally biased region" description="Polar residues" evidence="2">
    <location>
        <begin position="3861"/>
        <end position="3875"/>
    </location>
</feature>
<feature type="region of interest" description="Disordered" evidence="2">
    <location>
        <begin position="1716"/>
        <end position="1767"/>
    </location>
</feature>
<gene>
    <name evidence="3" type="ORF">PPTG_09636</name>
</gene>
<feature type="region of interest" description="Disordered" evidence="2">
    <location>
        <begin position="2036"/>
        <end position="2345"/>
    </location>
</feature>
<feature type="compositionally biased region" description="Polar residues" evidence="2">
    <location>
        <begin position="3271"/>
        <end position="3282"/>
    </location>
</feature>
<dbReference type="GeneID" id="20179336"/>
<feature type="compositionally biased region" description="Polar residues" evidence="2">
    <location>
        <begin position="2142"/>
        <end position="2156"/>
    </location>
</feature>
<feature type="compositionally biased region" description="Acidic residues" evidence="2">
    <location>
        <begin position="3044"/>
        <end position="3053"/>
    </location>
</feature>
<name>W2QI85_PHYN3</name>
<feature type="region of interest" description="Disordered" evidence="2">
    <location>
        <begin position="4066"/>
        <end position="4115"/>
    </location>
</feature>
<feature type="compositionally biased region" description="Basic and acidic residues" evidence="2">
    <location>
        <begin position="683"/>
        <end position="694"/>
    </location>
</feature>
<feature type="compositionally biased region" description="Basic and acidic residues" evidence="2">
    <location>
        <begin position="2255"/>
        <end position="2276"/>
    </location>
</feature>
<feature type="compositionally biased region" description="Low complexity" evidence="2">
    <location>
        <begin position="2608"/>
        <end position="2617"/>
    </location>
</feature>
<evidence type="ECO:0000256" key="2">
    <source>
        <dbReference type="SAM" id="MobiDB-lite"/>
    </source>
</evidence>
<feature type="compositionally biased region" description="Acidic residues" evidence="2">
    <location>
        <begin position="4003"/>
        <end position="4015"/>
    </location>
</feature>
<feature type="compositionally biased region" description="Polar residues" evidence="2">
    <location>
        <begin position="2165"/>
        <end position="2180"/>
    </location>
</feature>
<dbReference type="VEuPathDB" id="FungiDB:PPTG_09636"/>
<feature type="compositionally biased region" description="Acidic residues" evidence="2">
    <location>
        <begin position="2052"/>
        <end position="2065"/>
    </location>
</feature>
<feature type="compositionally biased region" description="Basic and acidic residues" evidence="2">
    <location>
        <begin position="1716"/>
        <end position="1738"/>
    </location>
</feature>
<feature type="compositionally biased region" description="Acidic residues" evidence="2">
    <location>
        <begin position="3161"/>
        <end position="3170"/>
    </location>
</feature>
<feature type="coiled-coil region" evidence="1">
    <location>
        <begin position="508"/>
        <end position="535"/>
    </location>
</feature>
<feature type="region of interest" description="Disordered" evidence="2">
    <location>
        <begin position="2374"/>
        <end position="2493"/>
    </location>
</feature>
<keyword evidence="1" id="KW-0175">Coiled coil</keyword>
<feature type="compositionally biased region" description="Polar residues" evidence="2">
    <location>
        <begin position="3800"/>
        <end position="3816"/>
    </location>
</feature>
<feature type="compositionally biased region" description="Basic and acidic residues" evidence="2">
    <location>
        <begin position="3062"/>
        <end position="3077"/>
    </location>
</feature>
<dbReference type="STRING" id="761204.W2QI85"/>
<feature type="compositionally biased region" description="Basic residues" evidence="2">
    <location>
        <begin position="3881"/>
        <end position="3891"/>
    </location>
</feature>
<feature type="compositionally biased region" description="Polar residues" evidence="2">
    <location>
        <begin position="4072"/>
        <end position="4082"/>
    </location>
</feature>
<feature type="compositionally biased region" description="Low complexity" evidence="2">
    <location>
        <begin position="3140"/>
        <end position="3150"/>
    </location>
</feature>
<feature type="compositionally biased region" description="Basic and acidic residues" evidence="2">
    <location>
        <begin position="2926"/>
        <end position="2939"/>
    </location>
</feature>
<feature type="compositionally biased region" description="Polar residues" evidence="2">
    <location>
        <begin position="3596"/>
        <end position="3631"/>
    </location>
</feature>
<feature type="compositionally biased region" description="Polar residues" evidence="2">
    <location>
        <begin position="3761"/>
        <end position="3772"/>
    </location>
</feature>
<dbReference type="Gene3D" id="1.20.5.170">
    <property type="match status" value="1"/>
</dbReference>
<feature type="compositionally biased region" description="Low complexity" evidence="2">
    <location>
        <begin position="2194"/>
        <end position="2204"/>
    </location>
</feature>
<feature type="compositionally biased region" description="Acidic residues" evidence="2">
    <location>
        <begin position="3356"/>
        <end position="3365"/>
    </location>
</feature>
<evidence type="ECO:0000313" key="3">
    <source>
        <dbReference type="EMBL" id="ETN11980.1"/>
    </source>
</evidence>
<feature type="compositionally biased region" description="Basic and acidic residues" evidence="2">
    <location>
        <begin position="3711"/>
        <end position="3730"/>
    </location>
</feature>
<feature type="region of interest" description="Disordered" evidence="2">
    <location>
        <begin position="1395"/>
        <end position="1418"/>
    </location>
</feature>
<feature type="compositionally biased region" description="Acidic residues" evidence="2">
    <location>
        <begin position="3084"/>
        <end position="3100"/>
    </location>
</feature>
<proteinExistence type="predicted"/>
<feature type="compositionally biased region" description="Low complexity" evidence="2">
    <location>
        <begin position="214"/>
        <end position="228"/>
    </location>
</feature>
<feature type="compositionally biased region" description="Acidic residues" evidence="2">
    <location>
        <begin position="2559"/>
        <end position="2568"/>
    </location>
</feature>
<feature type="compositionally biased region" description="Basic and acidic residues" evidence="2">
    <location>
        <begin position="3910"/>
        <end position="3921"/>
    </location>
</feature>
<feature type="compositionally biased region" description="Basic and acidic residues" evidence="2">
    <location>
        <begin position="2534"/>
        <end position="2558"/>
    </location>
</feature>
<feature type="compositionally biased region" description="Acidic residues" evidence="2">
    <location>
        <begin position="4097"/>
        <end position="4115"/>
    </location>
</feature>
<feature type="compositionally biased region" description="Polar residues" evidence="2">
    <location>
        <begin position="1946"/>
        <end position="1964"/>
    </location>
</feature>
<feature type="coiled-coil region" evidence="1">
    <location>
        <begin position="437"/>
        <end position="464"/>
    </location>
</feature>
<feature type="region of interest" description="Disordered" evidence="2">
    <location>
        <begin position="1914"/>
        <end position="1966"/>
    </location>
</feature>
<feature type="region of interest" description="Disordered" evidence="2">
    <location>
        <begin position="2762"/>
        <end position="3107"/>
    </location>
</feature>
<accession>W2QI85</accession>
<feature type="compositionally biased region" description="Low complexity" evidence="2">
    <location>
        <begin position="3641"/>
        <end position="3650"/>
    </location>
</feature>
<feature type="compositionally biased region" description="Polar residues" evidence="2">
    <location>
        <begin position="2861"/>
        <end position="2873"/>
    </location>
</feature>
<feature type="compositionally biased region" description="Basic and acidic residues" evidence="2">
    <location>
        <begin position="4083"/>
        <end position="4096"/>
    </location>
</feature>
<evidence type="ECO:0000313" key="4">
    <source>
        <dbReference type="Proteomes" id="UP000018817"/>
    </source>
</evidence>
<feature type="compositionally biased region" description="Basic and acidic residues" evidence="2">
    <location>
        <begin position="2067"/>
        <end position="2077"/>
    </location>
</feature>
<feature type="compositionally biased region" description="Polar residues" evidence="2">
    <location>
        <begin position="1618"/>
        <end position="1631"/>
    </location>
</feature>
<feature type="region of interest" description="Disordered" evidence="2">
    <location>
        <begin position="3220"/>
        <end position="4048"/>
    </location>
</feature>
<feature type="compositionally biased region" description="Polar residues" evidence="2">
    <location>
        <begin position="3367"/>
        <end position="3378"/>
    </location>
</feature>
<feature type="region of interest" description="Disordered" evidence="2">
    <location>
        <begin position="26"/>
        <end position="234"/>
    </location>
</feature>
<feature type="compositionally biased region" description="Polar residues" evidence="2">
    <location>
        <begin position="3406"/>
        <end position="3422"/>
    </location>
</feature>
<feature type="compositionally biased region" description="Low complexity" evidence="2">
    <location>
        <begin position="3001"/>
        <end position="3010"/>
    </location>
</feature>
<feature type="region of interest" description="Disordered" evidence="2">
    <location>
        <begin position="669"/>
        <end position="694"/>
    </location>
</feature>
<dbReference type="RefSeq" id="XP_008902902.1">
    <property type="nucleotide sequence ID" value="XM_008904654.1"/>
</dbReference>
<protein>
    <submittedName>
        <fullName evidence="3">Uncharacterized protein</fullName>
    </submittedName>
</protein>
<organism evidence="3 4">
    <name type="scientific">Phytophthora nicotianae (strain INRA-310)</name>
    <name type="common">Phytophthora parasitica</name>
    <dbReference type="NCBI Taxonomy" id="761204"/>
    <lineage>
        <taxon>Eukaryota</taxon>
        <taxon>Sar</taxon>
        <taxon>Stramenopiles</taxon>
        <taxon>Oomycota</taxon>
        <taxon>Peronosporomycetes</taxon>
        <taxon>Peronosporales</taxon>
        <taxon>Peronosporaceae</taxon>
        <taxon>Phytophthora</taxon>
    </lineage>
</organism>
<feature type="compositionally biased region" description="Polar residues" evidence="2">
    <location>
        <begin position="3304"/>
        <end position="3313"/>
    </location>
</feature>
<feature type="region of interest" description="Disordered" evidence="2">
    <location>
        <begin position="2509"/>
        <end position="2737"/>
    </location>
</feature>
<reference evidence="3 4" key="2">
    <citation type="submission" date="2013-11" db="EMBL/GenBank/DDBJ databases">
        <title>The Genome Sequence of Phytophthora parasitica INRA-310.</title>
        <authorList>
            <consortium name="The Broad Institute Genomics Platform"/>
            <person name="Russ C."/>
            <person name="Tyler B."/>
            <person name="Panabieres F."/>
            <person name="Shan W."/>
            <person name="Tripathy S."/>
            <person name="Grunwald N."/>
            <person name="Machado M."/>
            <person name="Johnson C.S."/>
            <person name="Arredondo F."/>
            <person name="Hong C."/>
            <person name="Coffey M."/>
            <person name="Young S.K."/>
            <person name="Zeng Q."/>
            <person name="Gargeya S."/>
            <person name="Fitzgerald M."/>
            <person name="Abouelleil A."/>
            <person name="Alvarado L."/>
            <person name="Chapman S.B."/>
            <person name="Gainer-Dewar J."/>
            <person name="Goldberg J."/>
            <person name="Griggs A."/>
            <person name="Gujja S."/>
            <person name="Hansen M."/>
            <person name="Howarth C."/>
            <person name="Imamovic A."/>
            <person name="Ireland A."/>
            <person name="Larimer J."/>
            <person name="McCowan C."/>
            <person name="Murphy C."/>
            <person name="Pearson M."/>
            <person name="Poon T.W."/>
            <person name="Priest M."/>
            <person name="Roberts A."/>
            <person name="Saif S."/>
            <person name="Shea T."/>
            <person name="Sykes S."/>
            <person name="Wortman J."/>
            <person name="Nusbaum C."/>
            <person name="Birren B."/>
        </authorList>
    </citation>
    <scope>NUCLEOTIDE SEQUENCE [LARGE SCALE GENOMIC DNA]</scope>
    <source>
        <strain evidence="3 4">INRA-310</strain>
    </source>
</reference>
<feature type="compositionally biased region" description="Polar residues" evidence="2">
    <location>
        <begin position="2374"/>
        <end position="2393"/>
    </location>
</feature>
<evidence type="ECO:0000256" key="1">
    <source>
        <dbReference type="SAM" id="Coils"/>
    </source>
</evidence>
<feature type="region of interest" description="Disordered" evidence="2">
    <location>
        <begin position="3137"/>
        <end position="3197"/>
    </location>
</feature>
<feature type="compositionally biased region" description="Basic and acidic residues" evidence="2">
    <location>
        <begin position="3453"/>
        <end position="3488"/>
    </location>
</feature>
<feature type="compositionally biased region" description="Acidic residues" evidence="2">
    <location>
        <begin position="3548"/>
        <end position="3559"/>
    </location>
</feature>
<feature type="compositionally biased region" description="Basic and acidic residues" evidence="2">
    <location>
        <begin position="3651"/>
        <end position="3680"/>
    </location>
</feature>
<feature type="compositionally biased region" description="Polar residues" evidence="2">
    <location>
        <begin position="2333"/>
        <end position="2343"/>
    </location>
</feature>
<sequence>MSASWDSDLSSIIEKTNNNLKLLRKIGDKPQVRSPDVSVTAAGHPSARPRAFVGAQDDAGSTSSRGSARPRAFIRGDDDTSSMGSHGSARPKAYVRGDDDTGSMGSHTSGRPKAFIRTDDDSGSVSSRASARPKAFIRPDDDAGSASSRASARPKAFIRADDDSGSVSSRASARPKAFIRGDDDTGSMSSRSSARPKAFVRGDDDTGSMNSNQGLGRSRLDSGSSSGRPHVGIAGGGGLTAAMLQQHRATAAGGTGLGMADLNAQRSRFDLDETRSMSGVSASRLRRPLGANGRVPHARPLGASMGPRIRVPDADIPSDIPNHVVDEIKKSLETHFASRNGAVDKKVADLRTDVAGLTTQTSSLSSQISELRDAVLVSANSASSANAPAISDPKIFASVQANAAAIARLEEHSADLLGRKVSVDRELAELGSRVKSMSSATMKISTLEDNIEALVANRQKQEQGLFKLADRVQLMHRQMGSLVDMKAVENLLSIRLTREFREMEDRLAQNVMRMAEKMEQKVQSMEKQSFSQRQESLAALKNDLTDDIQRLQSSALRKSDLVPLQNAQTQSKEDLAQLSSALDRQEKKLQDAKVANSTLRDELADARTELNKALQSQQRSASALLEEKLEQITTKNKEKSTKFDDQLSELAKKQKKLEEATKTLQETMTQVKAEAGQRWSRSSADREEENDKLRQRLARSVAELEALATTKADVERRFASEEQQFQARLKELRTTLTETEKQKEAQRLELMQKLQEESKLMGVAQGKNSLLETLLAREKAENEEKNELVRKSKKEVTEVREQIRNLESEKEKKVRQLTSELQAKQTQVGLLTKTLKRIETASAKMLDLSKREAKTVRRVKATKEHELFIAQLKLKEMERVAQALQNGDEMKKQAALTAASTEERKELEKLLLESQLEKDELKQELEEMTEEFNAAKESQKVIMEDTITKLSSDYDEKISDLKQQISDKEQAMRQLRDTLVEKSNLDALEDELAALKDEKNDLLEQIQRAQIEHERVTLKTETNLRLEHATEFAAMKSKYEERISELEAAKTELETTKATIAELEKSLEEQEALHQREVSTLTTEIKEARAKIDECTAQILDLEETKTRLEGEVSQMEANIGGASAEKEEELEAIKSQMQAEVEKLRAELAEVSSALEEKQTQLKEAKQSDEANRQRLVEMAMAQEEMQSRYVAQIDSLTLKLNQERESSRAREQDLEDTIDKLNADVKMLKTESSKELEAARAELTDQMTELTTTLKASQYREQQLQSRLKRILEELVQAANASGENEVAEDTEMSDDEAITHHLDTLYATHRRTAHELERLQAEYELTVKQAAADSATAQELDNQVKEHVTQIKELESVVEQLREELKEQYHKSAIIAKGSDEFSEEMASLREEKRQLERQLQEEEKDREKREVSYQRKTEMKEREVEELRNENKTLTAAVAAVREKIRAVENVKYNDLGELQKQLKDLEERTAALQPDEKNVANLEQSFTATRQEIVTLTAEVQSLYQKLTACCGIMEWSELRASVFDEEEKLSRVRSENARELAKVQSVEQEVLTNAEFLNALLVAHGSTGGDEDLLNDFRWMQKYASIAPEIVEKLRKVESRLRDAVLDLPDGPNTQAARPPNSQRSAVDGAAIAQALEKAREDYFSETSDAADEDKLDVDQPDVEQEGLVDQEEGASHDSVDVDEQSSIGAMSHEESGTCADELGVAEHVVHDEQERSREEQLDEELSVKQDRNDDDVDGLESETPKIQAKGFSGGGGEGGMDEVERLMLERSSKQVNPRIDNECDDSDEFATTNVHETEEQSAAVTDEYDSNTEFVEQAELSAVEGNELDPLEESSFDNAMISALESRESSYSTLSTHAVKVNEVEADLSDSESHVVPDAIAESSFEDSNDEARDTCDPVADNASVELTPAAHNSDGDAISGGEVSLESTNKPEVVANVKDTTLPSEQPSSGTLSSYQAEVRSDEKLDQLESNELGESSESTTACTAGVGNALKESVTSVANNELENSDDEENTLEGSLRRVRRVVIEQEEDNELSSTLRRPTLADSDEEEHCLEESVENVESHSLHKDNGLEESTVTLDRSALVEENELEQSAPSIVSDEINALEESTSSRQSNEDKALNDIIPRMNKVEIKQLDASNSLEESSASMNEDTAADNLHTYETSVLEESSSNVDNTAEIHEDGEDSVLEESSSSLASELQRNNSENCPDRASSRQTYDDSLAVQSDDDDNPSDRGAVVNSPLDNSFDTDIQPHIDDEADIRREAEPIKHQEDEDECSEEQLRAAEYSLDRQSAPESYDEDAGIIESTPAPAMAHRTEDDDSSEEETIPVQTQPTTAVTLSRFGMRARHLHLEEDDETDAVERLLLNQNASIMQNTQQQYDRSTRPSATNDDDEFGESSLQSRGDDHEEIGEDSIWSREGPDKCEDKLTRSRDSATDEQAINNKESLTGVVRDTLADEYQDGHTSETMSSTMRRAVAEEKSLEDSATSLKNTEAKFILDDNELGQSAASSASGDHAEDLEDSTSSMRSFSQRDGDNHLDDRNAADDVHTYRTDALDDPLEESEGSVEKVGPIEPLDEGGALEYFSSSLGNSAFGYEGGDGSAFEESSSTSLTSEKSDDDRASSRRRHELQSDMANDHGAVVISRPNQLESSFDADVQSVSDDEASSEVSIQPVKRQEGEDKWSQEQAEHSLHRPIVREDDRDADVRTSTMTFLLEKDDSSEEETMPVQTQPITAASLSRFGMATSHLHLEEDDEMDDIERLLLDQSASSMQKSHRQSGRSTRPAAADDEFKGSSLHSPGEFGEDSFRSRKGTDEFEGRLSRSGDNEFDEQLVLDKESSIGVKRNTLVDEDVEDNTAGVFSSTMRRTASENVADDDNSLKESPSSLKNVETNEDNELEQSVRSASGDHAENLEESTSSMRSITQRDEESELDKQLDAHNAAGGVHTNTLDHSLNESEANEERDGSMEPFDEAGALEHSTSSMDNTAVEYEGDDDSVLEESSSSLVSSKHAHNELQSGEDDDHHPVVISRPNPFESSFDADMQSDFDDEASSEISTQPVKRQEGGKEEKSEEQLRVGRPVLAEDDHDADEDESSEDEAMPVQAPILSASLGRFGMATRRLHLEEDDEMDDIEGLLLDQSASSMQQRRQQPGRFGKETTTDDDDDEFDENTIRSREDEENSLDESATLKNVDTRSLHEDTLALDTFAILNRDTLAEEEEQSAASITSGDRLEDSNAFEDSISSNTAEAYQYDEGSALEESSSSRSRETYNENLTHRASSGRNTHDEFLAPQNGDDSRADQAAAVSSQPNVLESSFDADMQSDSDEEVAERSMGDDHDTEDTVESASTKPMSLRMEEDESSDEETMPVQTQPVLSTRLSRFGMSTRRLNLEESDEMDEIERLLLDQSASSLEKRQQQSSRFPRSTAMDDDDEFGESSLQSRGDDDNEFGENSIRSREDSEYESESTRSRSNEYERTVQHDEETRRQQDNRFTGLSRHHSSEDAGEFGEISRESNGDDDGEFGEENVKAISLHDDTALERSTARVNEETLGDAFDEDNELEQSAASKASSHHVEDITAIEQSTSRMRRVGQHVEDNASGSKVATAKFDTSNSLDESASRFTSTDAPHTNALQHSEDDDVNALDESSSSLASRSREYHSRNFRDKSSALHCDDDDHHLDRVADNSPQHPLESSFDLQSDLEDEASAESTQQLKHLEGWGERRDEHLHGRLAGEDENDADYNESAPARILHMEDGESSEEETMPVQTQPVLSTHLSRFGMSTRRLNLEESDEMDEIERLLLDQSASSLEKRQQQSSRFPRSTAMDDDDEFGESSLQSRGDDDNEFGENSIRSREDPNEFEDESAASSSLDNNRSNQIDEAQRQQAHRFTRRTRHHGTDEEDEFGASSIRSRAHHDEFVETTKSQEEDEFGEASIRSRSCEEDEFGEVSLTSREGMPIQMSNDSRLPEEGRFGSSSRSDVRETNDLSQALSSLRGDPDLVSAYPREENEDGSREEEEFGETSFHSGSYEDDDFGEISIPLQEDTGIPPAPSRLLSAPVVGRADRGLVYHDGLMNSPLKSPRTTTTGAHDDSTNEAEHDYMDDSFDLDESLEEEDDERDV</sequence>